<keyword evidence="2" id="KW-1185">Reference proteome</keyword>
<accession>A0AAI9YU55</accession>
<protein>
    <submittedName>
        <fullName evidence="1">Uncharacterized protein</fullName>
    </submittedName>
</protein>
<name>A0AAI9YU55_9PEZI</name>
<sequence>MTNFLSKLKKGARQLLPSYLSTTAAEKVEENMEKEIFEGRYTDESVVAQHLRAIFPGQRFQISSERGRIFCNIPRKLTPAEHEVIAKAMRADHYAPVH</sequence>
<organism evidence="1 2">
    <name type="scientific">Colletotrichum costaricense</name>
    <dbReference type="NCBI Taxonomy" id="1209916"/>
    <lineage>
        <taxon>Eukaryota</taxon>
        <taxon>Fungi</taxon>
        <taxon>Dikarya</taxon>
        <taxon>Ascomycota</taxon>
        <taxon>Pezizomycotina</taxon>
        <taxon>Sordariomycetes</taxon>
        <taxon>Hypocreomycetidae</taxon>
        <taxon>Glomerellales</taxon>
        <taxon>Glomerellaceae</taxon>
        <taxon>Colletotrichum</taxon>
        <taxon>Colletotrichum acutatum species complex</taxon>
    </lineage>
</organism>
<dbReference type="EMBL" id="MOOE01000010">
    <property type="protein sequence ID" value="KAK1522512.1"/>
    <property type="molecule type" value="Genomic_DNA"/>
</dbReference>
<dbReference type="RefSeq" id="XP_060311545.1">
    <property type="nucleotide sequence ID" value="XM_060458380.1"/>
</dbReference>
<reference evidence="1 2" key="1">
    <citation type="submission" date="2016-10" db="EMBL/GenBank/DDBJ databases">
        <title>The genome sequence of Colletotrichum fioriniae PJ7.</title>
        <authorList>
            <person name="Baroncelli R."/>
        </authorList>
    </citation>
    <scope>NUCLEOTIDE SEQUENCE [LARGE SCALE GENOMIC DNA]</scope>
    <source>
        <strain evidence="1 2">IMI 309622</strain>
    </source>
</reference>
<dbReference type="Proteomes" id="UP001240678">
    <property type="component" value="Unassembled WGS sequence"/>
</dbReference>
<evidence type="ECO:0000313" key="1">
    <source>
        <dbReference type="EMBL" id="KAK1522512.1"/>
    </source>
</evidence>
<evidence type="ECO:0000313" key="2">
    <source>
        <dbReference type="Proteomes" id="UP001240678"/>
    </source>
</evidence>
<comment type="caution">
    <text evidence="1">The sequence shown here is derived from an EMBL/GenBank/DDBJ whole genome shotgun (WGS) entry which is preliminary data.</text>
</comment>
<dbReference type="AlphaFoldDB" id="A0AAI9YU55"/>
<dbReference type="GeneID" id="85341927"/>
<proteinExistence type="predicted"/>
<gene>
    <name evidence="1" type="ORF">CCOS01_10224</name>
</gene>